<evidence type="ECO:0000313" key="2">
    <source>
        <dbReference type="EMBL" id="SPO04923.1"/>
    </source>
</evidence>
<evidence type="ECO:0000256" key="1">
    <source>
        <dbReference type="SAM" id="SignalP"/>
    </source>
</evidence>
<gene>
    <name evidence="2" type="ORF">DNG_07608</name>
</gene>
<dbReference type="AlphaFoldDB" id="A0AAE8N3V4"/>
<comment type="caution">
    <text evidence="2">The sequence shown here is derived from an EMBL/GenBank/DDBJ whole genome shotgun (WGS) entry which is preliminary data.</text>
</comment>
<evidence type="ECO:0000313" key="3">
    <source>
        <dbReference type="Proteomes" id="UP001187682"/>
    </source>
</evidence>
<keyword evidence="3" id="KW-1185">Reference proteome</keyword>
<feature type="chain" id="PRO_5042199397" evidence="1">
    <location>
        <begin position="18"/>
        <end position="126"/>
    </location>
</feature>
<accession>A0AAE8N3V4</accession>
<keyword evidence="1" id="KW-0732">Signal</keyword>
<feature type="signal peptide" evidence="1">
    <location>
        <begin position="1"/>
        <end position="17"/>
    </location>
</feature>
<protein>
    <submittedName>
        <fullName evidence="2">Uncharacterized protein</fullName>
    </submittedName>
</protein>
<dbReference type="EMBL" id="ONZQ02000011">
    <property type="protein sequence ID" value="SPO04923.1"/>
    <property type="molecule type" value="Genomic_DNA"/>
</dbReference>
<sequence>MLRRIALALLLAALTTADSPPFPSPTDPGFPVDVYQACGGLVPEPESSGCQEPGTTCISDPRKPGCGLACDERGICVSEEVPRCGGYAGLQCPEDEGLECFDDASDDCDPENGGFDCMGICLTALE</sequence>
<proteinExistence type="predicted"/>
<organism evidence="2 3">
    <name type="scientific">Cephalotrichum gorgonifer</name>
    <dbReference type="NCBI Taxonomy" id="2041049"/>
    <lineage>
        <taxon>Eukaryota</taxon>
        <taxon>Fungi</taxon>
        <taxon>Dikarya</taxon>
        <taxon>Ascomycota</taxon>
        <taxon>Pezizomycotina</taxon>
        <taxon>Sordariomycetes</taxon>
        <taxon>Hypocreomycetidae</taxon>
        <taxon>Microascales</taxon>
        <taxon>Microascaceae</taxon>
        <taxon>Cephalotrichum</taxon>
    </lineage>
</organism>
<name>A0AAE8N3V4_9PEZI</name>
<reference evidence="2" key="1">
    <citation type="submission" date="2018-03" db="EMBL/GenBank/DDBJ databases">
        <authorList>
            <person name="Guldener U."/>
        </authorList>
    </citation>
    <scope>NUCLEOTIDE SEQUENCE</scope>
</reference>
<dbReference type="Proteomes" id="UP001187682">
    <property type="component" value="Unassembled WGS sequence"/>
</dbReference>